<name>A0A7I4XYQ8_HAECO</name>
<feature type="compositionally biased region" description="Basic residues" evidence="2">
    <location>
        <begin position="48"/>
        <end position="58"/>
    </location>
</feature>
<keyword evidence="1" id="KW-0175">Coiled coil</keyword>
<evidence type="ECO:0000313" key="5">
    <source>
        <dbReference type="WBParaSite" id="HCON_00024635-00001"/>
    </source>
</evidence>
<dbReference type="Proteomes" id="UP000025227">
    <property type="component" value="Unplaced"/>
</dbReference>
<evidence type="ECO:0000259" key="3">
    <source>
        <dbReference type="Pfam" id="PF03114"/>
    </source>
</evidence>
<dbReference type="SUPFAM" id="SSF103657">
    <property type="entry name" value="BAR/IMD domain-like"/>
    <property type="match status" value="1"/>
</dbReference>
<feature type="domain" description="BAR" evidence="3">
    <location>
        <begin position="73"/>
        <end position="293"/>
    </location>
</feature>
<evidence type="ECO:0000313" key="4">
    <source>
        <dbReference type="Proteomes" id="UP000025227"/>
    </source>
</evidence>
<dbReference type="Gene3D" id="1.20.1270.60">
    <property type="entry name" value="Arfaptin homology (AH) domain/BAR domain"/>
    <property type="match status" value="1"/>
</dbReference>
<dbReference type="Pfam" id="PF03114">
    <property type="entry name" value="BAR"/>
    <property type="match status" value="1"/>
</dbReference>
<feature type="coiled-coil region" evidence="1">
    <location>
        <begin position="211"/>
        <end position="272"/>
    </location>
</feature>
<accession>A0A7I4XYQ8</accession>
<evidence type="ECO:0000256" key="1">
    <source>
        <dbReference type="SAM" id="Coils"/>
    </source>
</evidence>
<dbReference type="WBParaSite" id="HCON_00024635-00001">
    <property type="protein sequence ID" value="HCON_00024635-00001"/>
    <property type="gene ID" value="HCON_00024635"/>
</dbReference>
<dbReference type="AlphaFoldDB" id="A0A7I4XYQ8"/>
<dbReference type="InterPro" id="IPR027267">
    <property type="entry name" value="AH/BAR_dom_sf"/>
</dbReference>
<organism evidence="4 5">
    <name type="scientific">Haemonchus contortus</name>
    <name type="common">Barber pole worm</name>
    <dbReference type="NCBI Taxonomy" id="6289"/>
    <lineage>
        <taxon>Eukaryota</taxon>
        <taxon>Metazoa</taxon>
        <taxon>Ecdysozoa</taxon>
        <taxon>Nematoda</taxon>
        <taxon>Chromadorea</taxon>
        <taxon>Rhabditida</taxon>
        <taxon>Rhabditina</taxon>
        <taxon>Rhabditomorpha</taxon>
        <taxon>Strongyloidea</taxon>
        <taxon>Trichostrongylidae</taxon>
        <taxon>Haemonchus</taxon>
    </lineage>
</organism>
<keyword evidence="4" id="KW-1185">Reference proteome</keyword>
<dbReference type="GO" id="GO:0005737">
    <property type="term" value="C:cytoplasm"/>
    <property type="evidence" value="ECO:0007669"/>
    <property type="project" value="InterPro"/>
</dbReference>
<proteinExistence type="predicted"/>
<feature type="compositionally biased region" description="Basic residues" evidence="2">
    <location>
        <begin position="24"/>
        <end position="34"/>
    </location>
</feature>
<dbReference type="OMA" id="YETVRNC"/>
<sequence>SVYKSPTTRLNVTLTMSAIVRQASKSRSRLHQKSASHSPLKSSNEAHKRSKPSGGHHKNSSDDSSDESPAENKQALKKLIHRVKESVGIAQRTRYSDKLCDEFEQLDNYKQCLDRLNWSLCQAIQGNPSFLKHGNCLAPPPDEDPYELIAELLKNNDIFKDIQNHDTQVSLYEKQAVEHREYIKEARHALHNIRKFIVKEYPAIGVQRKELDDRRREMDFAKAELKAVNDSESIEQKNKSYNEAVKVYEEKLKEVEKRMEEVLKKKEVHLAEVIEWTNRVRQYHEKMSKILKDS</sequence>
<reference evidence="5" key="1">
    <citation type="submission" date="2020-12" db="UniProtKB">
        <authorList>
            <consortium name="WormBaseParasite"/>
        </authorList>
    </citation>
    <scope>IDENTIFICATION</scope>
    <source>
        <strain evidence="5">MHco3</strain>
    </source>
</reference>
<evidence type="ECO:0000256" key="2">
    <source>
        <dbReference type="SAM" id="MobiDB-lite"/>
    </source>
</evidence>
<feature type="region of interest" description="Disordered" evidence="2">
    <location>
        <begin position="23"/>
        <end position="73"/>
    </location>
</feature>
<dbReference type="OrthoDB" id="5835493at2759"/>
<protein>
    <submittedName>
        <fullName evidence="5">BAR domain-containing protein</fullName>
    </submittedName>
</protein>
<dbReference type="InterPro" id="IPR004148">
    <property type="entry name" value="BAR_dom"/>
</dbReference>